<feature type="compositionally biased region" description="Basic residues" evidence="1">
    <location>
        <begin position="782"/>
        <end position="795"/>
    </location>
</feature>
<feature type="compositionally biased region" description="Basic and acidic residues" evidence="1">
    <location>
        <begin position="377"/>
        <end position="386"/>
    </location>
</feature>
<dbReference type="Proteomes" id="UP000004956">
    <property type="component" value="Unassembled WGS sequence"/>
</dbReference>
<protein>
    <submittedName>
        <fullName evidence="2">Uncharacterized protein</fullName>
    </submittedName>
</protein>
<feature type="compositionally biased region" description="Basic residues" evidence="1">
    <location>
        <begin position="437"/>
        <end position="446"/>
    </location>
</feature>
<feature type="compositionally biased region" description="Basic and acidic residues" evidence="1">
    <location>
        <begin position="1"/>
        <end position="12"/>
    </location>
</feature>
<name>H3KDG2_9BURK</name>
<feature type="region of interest" description="Disordered" evidence="1">
    <location>
        <begin position="234"/>
        <end position="325"/>
    </location>
</feature>
<feature type="compositionally biased region" description="Polar residues" evidence="1">
    <location>
        <begin position="352"/>
        <end position="373"/>
    </location>
</feature>
<dbReference type="AlphaFoldDB" id="H3KDG2"/>
<evidence type="ECO:0000256" key="1">
    <source>
        <dbReference type="SAM" id="MobiDB-lite"/>
    </source>
</evidence>
<evidence type="ECO:0000313" key="3">
    <source>
        <dbReference type="Proteomes" id="UP000004956"/>
    </source>
</evidence>
<feature type="compositionally biased region" description="Basic and acidic residues" evidence="1">
    <location>
        <begin position="513"/>
        <end position="537"/>
    </location>
</feature>
<keyword evidence="3" id="KW-1185">Reference proteome</keyword>
<feature type="compositionally biased region" description="Low complexity" evidence="1">
    <location>
        <begin position="625"/>
        <end position="646"/>
    </location>
</feature>
<gene>
    <name evidence="2" type="ORF">HMPREF9440_00771</name>
</gene>
<accession>H3KDG2</accession>
<evidence type="ECO:0000313" key="2">
    <source>
        <dbReference type="EMBL" id="EHY31847.1"/>
    </source>
</evidence>
<feature type="compositionally biased region" description="Basic residues" evidence="1">
    <location>
        <begin position="673"/>
        <end position="684"/>
    </location>
</feature>
<dbReference type="PATRIC" id="fig|762967.3.peg.618"/>
<feature type="compositionally biased region" description="Basic residues" evidence="1">
    <location>
        <begin position="503"/>
        <end position="512"/>
    </location>
</feature>
<feature type="region of interest" description="Disordered" evidence="1">
    <location>
        <begin position="744"/>
        <end position="795"/>
    </location>
</feature>
<feature type="region of interest" description="Disordered" evidence="1">
    <location>
        <begin position="351"/>
        <end position="715"/>
    </location>
</feature>
<sequence length="795" mass="86752">MTDAHQEGEGPERAAGATNARSCVPTLRTVFGRSFEAEMRRTASAADPAAPAAAEKDLERWRGHDVPWEEIEARLGRDLCGTAFRLRDEERPDLPNLTLEPSVRVTWGEPQTDEADEAGGAVAAWDSRAEALRMLREGVTPKTEIGGDLLTLAEETAEETSEVTTGTEAAMPEVLFTESPVEPLEALDAPRAATFGGSAVLADAAFAPAGSAEAGHFDYLTGILEEIGISAKNGAHAKDAEDLEDEDDVEEEGEFEEDFEDDFDDDHDEDLDEDEDEDFDEDEEDEFGDDYDEEDVDGFYDDNEDDDDEEDGDDDEDDHAYVPVPRRTLTIRADYVPKTRAELLAEEEVRSVITSPLSSVSARLRAQNESRGSSFDRMTHQMVGDKKKGRRNGPRRGGPMPVLPSDATMQMLWGGGAAEEQNAYGRKKTKNGNVKTKNAKFAKKKFRQGEGADGAQAQQHPQKKKNAKKRFEEGRKKFRNKQAADAPEMLNAPEGSTLEAPVAKKKPKKRRNRNDEMAGKARRERVEAMRAEERADPMELPPGGEMPSEDLATPFRPKRPRPEKNRRQKVKPQAQQAQEAAQAAQTVQAAAEGAPQGDAAPQSAQGQQGQQGPREERRTRRLYGRNRNPNPKQNRGPQGNQPQGAQGAQGGDGAQAPAAKPNPQKPNDGFRKGQQKKFGKKPQKPQKQNAPKQGPRRTDEAGDRMPGANAWASSSFGFSGRAASTYLSGSALTLPQVTPAAETRGFGTVFGSGGQPDNVIRPGKPNRTVNGNVAPKKNAQGKPKRFFKKGGNRNG</sequence>
<dbReference type="HOGENOM" id="CLU_353337_0_0_4"/>
<comment type="caution">
    <text evidence="2">The sequence shown here is derived from an EMBL/GenBank/DDBJ whole genome shotgun (WGS) entry which is preliminary data.</text>
</comment>
<reference evidence="2 3" key="1">
    <citation type="submission" date="2011-11" db="EMBL/GenBank/DDBJ databases">
        <authorList>
            <person name="Weinstock G."/>
            <person name="Sodergren E."/>
            <person name="Clifton S."/>
            <person name="Fulton L."/>
            <person name="Fulton B."/>
            <person name="Courtney L."/>
            <person name="Fronick C."/>
            <person name="Harrison M."/>
            <person name="Strong C."/>
            <person name="Farmer C."/>
            <person name="Delahaunty K."/>
            <person name="Markovic C."/>
            <person name="Hall O."/>
            <person name="Minx P."/>
            <person name="Tomlinson C."/>
            <person name="Mitreva M."/>
            <person name="Hou S."/>
            <person name="Chen J."/>
            <person name="Wollam A."/>
            <person name="Pepin K.H."/>
            <person name="Johnson M."/>
            <person name="Bhonagiri V."/>
            <person name="Zhang X."/>
            <person name="Suruliraj S."/>
            <person name="Warren W."/>
            <person name="Chinwalla A."/>
            <person name="Mardis E.R."/>
            <person name="Wilson R.K."/>
        </authorList>
    </citation>
    <scope>NUCLEOTIDE SEQUENCE [LARGE SCALE GENOMIC DNA]</scope>
    <source>
        <strain evidence="2 3">YIT 11816</strain>
    </source>
</reference>
<dbReference type="STRING" id="762967.HMPREF9440_00771"/>
<dbReference type="EMBL" id="AFBQ01000106">
    <property type="protein sequence ID" value="EHY31847.1"/>
    <property type="molecule type" value="Genomic_DNA"/>
</dbReference>
<feature type="compositionally biased region" description="Acidic residues" evidence="1">
    <location>
        <begin position="241"/>
        <end position="318"/>
    </location>
</feature>
<dbReference type="RefSeq" id="WP_008541444.1">
    <property type="nucleotide sequence ID" value="NZ_JH604917.1"/>
</dbReference>
<proteinExistence type="predicted"/>
<feature type="compositionally biased region" description="Low complexity" evidence="1">
    <location>
        <begin position="573"/>
        <end position="612"/>
    </location>
</feature>
<organism evidence="2 3">
    <name type="scientific">Sutterella parvirubra YIT 11816</name>
    <dbReference type="NCBI Taxonomy" id="762967"/>
    <lineage>
        <taxon>Bacteria</taxon>
        <taxon>Pseudomonadati</taxon>
        <taxon>Pseudomonadota</taxon>
        <taxon>Betaproteobacteria</taxon>
        <taxon>Burkholderiales</taxon>
        <taxon>Sutterellaceae</taxon>
        <taxon>Sutterella</taxon>
    </lineage>
</organism>
<feature type="compositionally biased region" description="Low complexity" evidence="1">
    <location>
        <begin position="654"/>
        <end position="667"/>
    </location>
</feature>
<feature type="region of interest" description="Disordered" evidence="1">
    <location>
        <begin position="1"/>
        <end position="22"/>
    </location>
</feature>